<gene>
    <name evidence="1" type="ORF">GCM10023208_05970</name>
</gene>
<dbReference type="EMBL" id="BAABHV010000005">
    <property type="protein sequence ID" value="GAA5048627.1"/>
    <property type="molecule type" value="Genomic_DNA"/>
</dbReference>
<accession>A0ABP9K1U3</accession>
<organism evidence="1 2">
    <name type="scientific">Erythrobacter westpacificensis</name>
    <dbReference type="NCBI Taxonomy" id="1055231"/>
    <lineage>
        <taxon>Bacteria</taxon>
        <taxon>Pseudomonadati</taxon>
        <taxon>Pseudomonadota</taxon>
        <taxon>Alphaproteobacteria</taxon>
        <taxon>Sphingomonadales</taxon>
        <taxon>Erythrobacteraceae</taxon>
        <taxon>Erythrobacter/Porphyrobacter group</taxon>
        <taxon>Erythrobacter</taxon>
    </lineage>
</organism>
<protein>
    <submittedName>
        <fullName evidence="1">Uncharacterized protein</fullName>
    </submittedName>
</protein>
<keyword evidence="2" id="KW-1185">Reference proteome</keyword>
<evidence type="ECO:0000313" key="1">
    <source>
        <dbReference type="EMBL" id="GAA5048627.1"/>
    </source>
</evidence>
<comment type="caution">
    <text evidence="1">The sequence shown here is derived from an EMBL/GenBank/DDBJ whole genome shotgun (WGS) entry which is preliminary data.</text>
</comment>
<evidence type="ECO:0000313" key="2">
    <source>
        <dbReference type="Proteomes" id="UP001500518"/>
    </source>
</evidence>
<name>A0ABP9K1U3_9SPHN</name>
<reference evidence="2" key="1">
    <citation type="journal article" date="2019" name="Int. J. Syst. Evol. Microbiol.">
        <title>The Global Catalogue of Microorganisms (GCM) 10K type strain sequencing project: providing services to taxonomists for standard genome sequencing and annotation.</title>
        <authorList>
            <consortium name="The Broad Institute Genomics Platform"/>
            <consortium name="The Broad Institute Genome Sequencing Center for Infectious Disease"/>
            <person name="Wu L."/>
            <person name="Ma J."/>
        </authorList>
    </citation>
    <scope>NUCLEOTIDE SEQUENCE [LARGE SCALE GENOMIC DNA]</scope>
    <source>
        <strain evidence="2">JCM 18014</strain>
    </source>
</reference>
<dbReference type="Proteomes" id="UP001500518">
    <property type="component" value="Unassembled WGS sequence"/>
</dbReference>
<proteinExistence type="predicted"/>
<sequence length="117" mass="12332">MISRMPILSRSRAVLLAMLCVIALHAIPTGPLPGYVERGGSAFSASTSEVSLVAREDAEIVLKVVPAPTPDVVPASQPLAQVAEGPAYFWPGKYQTAPPLPWPMPPAANPRRPPALS</sequence>